<dbReference type="Pfam" id="PF01757">
    <property type="entry name" value="Acyl_transf_3"/>
    <property type="match status" value="1"/>
</dbReference>
<feature type="non-terminal residue" evidence="3">
    <location>
        <position position="509"/>
    </location>
</feature>
<gene>
    <name evidence="3" type="ORF">MSPICULIGERA_LOCUS25630</name>
</gene>
<keyword evidence="1" id="KW-0812">Transmembrane</keyword>
<feature type="transmembrane region" description="Helical" evidence="1">
    <location>
        <begin position="435"/>
        <end position="458"/>
    </location>
</feature>
<feature type="domain" description="Acyltransferase 3" evidence="2">
    <location>
        <begin position="27"/>
        <end position="178"/>
    </location>
</feature>
<dbReference type="GO" id="GO:0016747">
    <property type="term" value="F:acyltransferase activity, transferring groups other than amino-acyl groups"/>
    <property type="evidence" value="ECO:0007669"/>
    <property type="project" value="InterPro"/>
</dbReference>
<sequence>MKSVESPRSTIPHGALFAPTRKFREDIAFIRGLAILSVLGYHFWPEVFGLGFIGVDIFFVLSGYLIMTILAEDKSSLKAKLINFYYKRIKRICPLYYMVLMAIVISCFFVYSGVWLAQFFPYFMSVILMRLNLRLYASDGDYFAESTENLPFVHTWSLAVEMQFYLVAPFLCYLTGFKIEYKTQIIWEALEKKKPKVVFVILRYNYFRGDLKSFLGEKDGILAYYQKAVDRLSLGWIGVDVFFVLSGYLIMQILAQDPPSAIYVYSSIRLSQFFPHLKSAILMGLNLEMLTSDGDYFAENMDDCPSISIYTSSGLLKITMLTQLSVSLLTLLSMALTTRRILGSVFMNRGFQWHLLVCYAICLVQTFATIALQAGYLSLHLFWPTCQATMPGYLCRGLQYAKSVPIMGLPVINFALSLCRLIDFFRNFKKGKGEAMLQPVFTIVGAPMYFILLGPWLLHHLVQRSEERRKRESKDLLSIEKNANSLYFSQLASQWHNPLPPVKAPEKNW</sequence>
<feature type="transmembrane region" description="Helical" evidence="1">
    <location>
        <begin position="50"/>
        <end position="71"/>
    </location>
</feature>
<evidence type="ECO:0000313" key="4">
    <source>
        <dbReference type="Proteomes" id="UP001177023"/>
    </source>
</evidence>
<comment type="caution">
    <text evidence="3">The sequence shown here is derived from an EMBL/GenBank/DDBJ whole genome shotgun (WGS) entry which is preliminary data.</text>
</comment>
<proteinExistence type="predicted"/>
<name>A0AA36GGS6_9BILA</name>
<accession>A0AA36GGS6</accession>
<feature type="transmembrane region" description="Helical" evidence="1">
    <location>
        <begin position="315"/>
        <end position="336"/>
    </location>
</feature>
<keyword evidence="1" id="KW-0472">Membrane</keyword>
<feature type="transmembrane region" description="Helical" evidence="1">
    <location>
        <begin position="234"/>
        <end position="255"/>
    </location>
</feature>
<dbReference type="GO" id="GO:0000271">
    <property type="term" value="P:polysaccharide biosynthetic process"/>
    <property type="evidence" value="ECO:0007669"/>
    <property type="project" value="TreeGrafter"/>
</dbReference>
<feature type="transmembrane region" description="Helical" evidence="1">
    <location>
        <begin position="92"/>
        <end position="113"/>
    </location>
</feature>
<protein>
    <recommendedName>
        <fullName evidence="2">Acyltransferase 3 domain-containing protein</fullName>
    </recommendedName>
</protein>
<evidence type="ECO:0000313" key="3">
    <source>
        <dbReference type="EMBL" id="CAJ0587675.1"/>
    </source>
</evidence>
<feature type="transmembrane region" description="Helical" evidence="1">
    <location>
        <begin position="27"/>
        <end position="44"/>
    </location>
</feature>
<dbReference type="InterPro" id="IPR050879">
    <property type="entry name" value="Acyltransferase_3"/>
</dbReference>
<evidence type="ECO:0000259" key="2">
    <source>
        <dbReference type="Pfam" id="PF01757"/>
    </source>
</evidence>
<keyword evidence="1" id="KW-1133">Transmembrane helix</keyword>
<dbReference type="GO" id="GO:0016020">
    <property type="term" value="C:membrane"/>
    <property type="evidence" value="ECO:0007669"/>
    <property type="project" value="TreeGrafter"/>
</dbReference>
<dbReference type="PANTHER" id="PTHR23028">
    <property type="entry name" value="ACETYLTRANSFERASE"/>
    <property type="match status" value="1"/>
</dbReference>
<feature type="transmembrane region" description="Helical" evidence="1">
    <location>
        <begin position="356"/>
        <end position="383"/>
    </location>
</feature>
<keyword evidence="4" id="KW-1185">Reference proteome</keyword>
<feature type="transmembrane region" description="Helical" evidence="1">
    <location>
        <begin position="403"/>
        <end position="423"/>
    </location>
</feature>
<dbReference type="Proteomes" id="UP001177023">
    <property type="component" value="Unassembled WGS sequence"/>
</dbReference>
<dbReference type="EMBL" id="CATQJA010002710">
    <property type="protein sequence ID" value="CAJ0587675.1"/>
    <property type="molecule type" value="Genomic_DNA"/>
</dbReference>
<reference evidence="3" key="1">
    <citation type="submission" date="2023-06" db="EMBL/GenBank/DDBJ databases">
        <authorList>
            <person name="Delattre M."/>
        </authorList>
    </citation>
    <scope>NUCLEOTIDE SEQUENCE</scope>
    <source>
        <strain evidence="3">AF72</strain>
    </source>
</reference>
<dbReference type="InterPro" id="IPR002656">
    <property type="entry name" value="Acyl_transf_3_dom"/>
</dbReference>
<dbReference type="PANTHER" id="PTHR23028:SF53">
    <property type="entry name" value="ACYL_TRANSF_3 DOMAIN-CONTAINING PROTEIN"/>
    <property type="match status" value="1"/>
</dbReference>
<organism evidence="3 4">
    <name type="scientific">Mesorhabditis spiculigera</name>
    <dbReference type="NCBI Taxonomy" id="96644"/>
    <lineage>
        <taxon>Eukaryota</taxon>
        <taxon>Metazoa</taxon>
        <taxon>Ecdysozoa</taxon>
        <taxon>Nematoda</taxon>
        <taxon>Chromadorea</taxon>
        <taxon>Rhabditida</taxon>
        <taxon>Rhabditina</taxon>
        <taxon>Rhabditomorpha</taxon>
        <taxon>Rhabditoidea</taxon>
        <taxon>Rhabditidae</taxon>
        <taxon>Mesorhabditinae</taxon>
        <taxon>Mesorhabditis</taxon>
    </lineage>
</organism>
<evidence type="ECO:0000256" key="1">
    <source>
        <dbReference type="SAM" id="Phobius"/>
    </source>
</evidence>
<dbReference type="AlphaFoldDB" id="A0AA36GGS6"/>